<feature type="domain" description="OmpR/PhoB-type" evidence="7">
    <location>
        <begin position="1"/>
        <end position="54"/>
    </location>
</feature>
<dbReference type="InterPro" id="IPR052346">
    <property type="entry name" value="O-mannosyl-transferase_TMTC"/>
</dbReference>
<evidence type="ECO:0000256" key="2">
    <source>
        <dbReference type="ARBA" id="ARBA00022803"/>
    </source>
</evidence>
<evidence type="ECO:0000256" key="1">
    <source>
        <dbReference type="ARBA" id="ARBA00022737"/>
    </source>
</evidence>
<dbReference type="PANTHER" id="PTHR44227:SF3">
    <property type="entry name" value="PROTEIN O-MANNOSYL-TRANSFERASE TMTC4"/>
    <property type="match status" value="1"/>
</dbReference>
<dbReference type="InterPro" id="IPR016032">
    <property type="entry name" value="Sig_transdc_resp-reg_C-effctor"/>
</dbReference>
<keyword evidence="2 4" id="KW-0802">TPR repeat</keyword>
<dbReference type="SUPFAM" id="SSF81901">
    <property type="entry name" value="HCP-like"/>
    <property type="match status" value="1"/>
</dbReference>
<dbReference type="PROSITE" id="PS50005">
    <property type="entry name" value="TPR"/>
    <property type="match status" value="1"/>
</dbReference>
<dbReference type="KEGG" id="swp:swp_4661"/>
<dbReference type="Pfam" id="PF13181">
    <property type="entry name" value="TPR_8"/>
    <property type="match status" value="1"/>
</dbReference>
<gene>
    <name evidence="8" type="ordered locus">swp_4661</name>
</gene>
<evidence type="ECO:0000256" key="6">
    <source>
        <dbReference type="SAM" id="Phobius"/>
    </source>
</evidence>
<dbReference type="eggNOG" id="COG0457">
    <property type="taxonomic scope" value="Bacteria"/>
</dbReference>
<evidence type="ECO:0000256" key="3">
    <source>
        <dbReference type="ARBA" id="ARBA00023125"/>
    </source>
</evidence>
<evidence type="ECO:0000256" key="5">
    <source>
        <dbReference type="PROSITE-ProRule" id="PRU01091"/>
    </source>
</evidence>
<dbReference type="GO" id="GO:0006355">
    <property type="term" value="P:regulation of DNA-templated transcription"/>
    <property type="evidence" value="ECO:0007669"/>
    <property type="project" value="InterPro"/>
</dbReference>
<sequence length="487" mass="55051">MSQQQLVEKVWPDTVVGNETLKQRVKLLRRALGDNASQPRYIEAIRGRGYRMIGEIKKTPIADSSLGVKLSLANDSYVSPKAGQGYPLFWKASSLGLATIVVLFACIALLISSSHNIPKSVSETMAEQQAQGFDNELYRKALDYYHRYRQADNLNAIKLFKSAIEINPNMAKAYAGLSDAYSQGVFQFNGDNHWQQLAIDAAYKAIALDPNLAQAYKALGLAYYNKGWLTKAANANLKALQKQSDFSEAMSNLGFIYREMGQLQRALYWNNKALDRDNTNSVSMVHKAQTLLALTQYSQARQWLDKALLLQPDSVLGNTTLGIWLLQQGQLTAAQNHFSQLLLSHPQQFQYHYGLAQSYLYQQQFELAAKTIAPHINSSNHHTRQHAKLLLYLSQQDLAAVSLIEQYKLRLTNGSDRAEDSLSLALIYAHQRQTDDSLRYLIQAINQGLLNSELLLLHPSFDYLQNQDSFQVLVSEMNNQRQWQIEN</sequence>
<dbReference type="Proteomes" id="UP000000753">
    <property type="component" value="Chromosome"/>
</dbReference>
<reference evidence="8 9" key="1">
    <citation type="journal article" date="2008" name="PLoS ONE">
        <title>Environmental adaptation: genomic analysis of the piezotolerant and psychrotolerant deep-sea iron reducing bacterium Shewanella piezotolerans WP3.</title>
        <authorList>
            <person name="Wang F."/>
            <person name="Wang J."/>
            <person name="Jian H."/>
            <person name="Zhang B."/>
            <person name="Li S."/>
            <person name="Wang F."/>
            <person name="Zeng X."/>
            <person name="Gao L."/>
            <person name="Bartlett D.H."/>
            <person name="Yu J."/>
            <person name="Hu S."/>
            <person name="Xiao X."/>
        </authorList>
    </citation>
    <scope>NUCLEOTIDE SEQUENCE [LARGE SCALE GENOMIC DNA]</scope>
    <source>
        <strain evidence="9">WP3 / JCM 13877</strain>
    </source>
</reference>
<keyword evidence="6" id="KW-0812">Transmembrane</keyword>
<dbReference type="SMART" id="SM00028">
    <property type="entry name" value="TPR"/>
    <property type="match status" value="6"/>
</dbReference>
<dbReference type="InterPro" id="IPR036388">
    <property type="entry name" value="WH-like_DNA-bd_sf"/>
</dbReference>
<evidence type="ECO:0000256" key="4">
    <source>
        <dbReference type="PROSITE-ProRule" id="PRU00339"/>
    </source>
</evidence>
<dbReference type="GO" id="GO:0003677">
    <property type="term" value="F:DNA binding"/>
    <property type="evidence" value="ECO:0007669"/>
    <property type="project" value="UniProtKB-UniRule"/>
</dbReference>
<dbReference type="PROSITE" id="PS51755">
    <property type="entry name" value="OMPR_PHOB"/>
    <property type="match status" value="1"/>
</dbReference>
<dbReference type="PANTHER" id="PTHR44227">
    <property type="match status" value="1"/>
</dbReference>
<dbReference type="InterPro" id="IPR001867">
    <property type="entry name" value="OmpR/PhoB-type_DNA-bd"/>
</dbReference>
<dbReference type="Pfam" id="PF13432">
    <property type="entry name" value="TPR_16"/>
    <property type="match status" value="2"/>
</dbReference>
<evidence type="ECO:0000259" key="7">
    <source>
        <dbReference type="PROSITE" id="PS51755"/>
    </source>
</evidence>
<dbReference type="InterPro" id="IPR019734">
    <property type="entry name" value="TPR_rpt"/>
</dbReference>
<accession>B8CTQ3</accession>
<dbReference type="SUPFAM" id="SSF46894">
    <property type="entry name" value="C-terminal effector domain of the bipartite response regulators"/>
    <property type="match status" value="1"/>
</dbReference>
<dbReference type="Gene3D" id="1.25.40.10">
    <property type="entry name" value="Tetratricopeptide repeat domain"/>
    <property type="match status" value="2"/>
</dbReference>
<proteinExistence type="predicted"/>
<dbReference type="CDD" id="cd00383">
    <property type="entry name" value="trans_reg_C"/>
    <property type="match status" value="1"/>
</dbReference>
<evidence type="ECO:0000313" key="8">
    <source>
        <dbReference type="EMBL" id="ACJ31297.1"/>
    </source>
</evidence>
<evidence type="ECO:0000313" key="9">
    <source>
        <dbReference type="Proteomes" id="UP000000753"/>
    </source>
</evidence>
<dbReference type="Gene3D" id="1.10.10.10">
    <property type="entry name" value="Winged helix-like DNA-binding domain superfamily/Winged helix DNA-binding domain"/>
    <property type="match status" value="1"/>
</dbReference>
<feature type="repeat" description="TPR" evidence="4">
    <location>
        <begin position="247"/>
        <end position="280"/>
    </location>
</feature>
<keyword evidence="1" id="KW-0677">Repeat</keyword>
<feature type="DNA-binding region" description="OmpR/PhoB-type" evidence="5">
    <location>
        <begin position="1"/>
        <end position="54"/>
    </location>
</feature>
<dbReference type="InterPro" id="IPR011990">
    <property type="entry name" value="TPR-like_helical_dom_sf"/>
</dbReference>
<keyword evidence="6" id="KW-0472">Membrane</keyword>
<dbReference type="STRING" id="225849.swp_4661"/>
<keyword evidence="3 5" id="KW-0238">DNA-binding</keyword>
<dbReference type="EMBL" id="CP000472">
    <property type="protein sequence ID" value="ACJ31297.1"/>
    <property type="molecule type" value="Genomic_DNA"/>
</dbReference>
<dbReference type="SUPFAM" id="SSF48452">
    <property type="entry name" value="TPR-like"/>
    <property type="match status" value="1"/>
</dbReference>
<keyword evidence="9" id="KW-1185">Reference proteome</keyword>
<organism evidence="8 9">
    <name type="scientific">Shewanella piezotolerans (strain WP3 / JCM 13877)</name>
    <dbReference type="NCBI Taxonomy" id="225849"/>
    <lineage>
        <taxon>Bacteria</taxon>
        <taxon>Pseudomonadati</taxon>
        <taxon>Pseudomonadota</taxon>
        <taxon>Gammaproteobacteria</taxon>
        <taxon>Alteromonadales</taxon>
        <taxon>Shewanellaceae</taxon>
        <taxon>Shewanella</taxon>
    </lineage>
</organism>
<dbReference type="AlphaFoldDB" id="B8CTQ3"/>
<name>B8CTQ3_SHEPW</name>
<dbReference type="HOGENOM" id="CLU_560070_0_0_6"/>
<feature type="transmembrane region" description="Helical" evidence="6">
    <location>
        <begin position="88"/>
        <end position="111"/>
    </location>
</feature>
<dbReference type="Pfam" id="PF00486">
    <property type="entry name" value="Trans_reg_C"/>
    <property type="match status" value="1"/>
</dbReference>
<keyword evidence="6" id="KW-1133">Transmembrane helix</keyword>
<dbReference type="GO" id="GO:0000160">
    <property type="term" value="P:phosphorelay signal transduction system"/>
    <property type="evidence" value="ECO:0007669"/>
    <property type="project" value="InterPro"/>
</dbReference>
<protein>
    <submittedName>
        <fullName evidence="8">TPR repeat:Transcriptional regulatory protein</fullName>
    </submittedName>
</protein>